<dbReference type="InterPro" id="IPR045054">
    <property type="entry name" value="P4HA-like"/>
</dbReference>
<evidence type="ECO:0008006" key="5">
    <source>
        <dbReference type="Google" id="ProtNLM"/>
    </source>
</evidence>
<accession>A0ABR4ECD3</accession>
<sequence>MSKSEPSTIGFSDKLTNTTTRRSQSAILPDVLDKNVSDPVAESILKRASAIQGHAPMSHTEPLQLVKYQTGEYYRAHYDAWKSNDPATEGNRETSFFVIMRSEGLLDSDMPEGKDSAPTAVRVNSGTSFSRLRRRFVHDRLCEAVECGEVEGIVAKPVALSVFFWLNLMENGKVRPGSLHQGLELPQGPEEKIGMNIWTWNRPYLG</sequence>
<gene>
    <name evidence="3" type="ORF">FJTKL_13008</name>
</gene>
<dbReference type="Proteomes" id="UP001600888">
    <property type="component" value="Unassembled WGS sequence"/>
</dbReference>
<organism evidence="3 4">
    <name type="scientific">Diaporthe vaccinii</name>
    <dbReference type="NCBI Taxonomy" id="105482"/>
    <lineage>
        <taxon>Eukaryota</taxon>
        <taxon>Fungi</taxon>
        <taxon>Dikarya</taxon>
        <taxon>Ascomycota</taxon>
        <taxon>Pezizomycotina</taxon>
        <taxon>Sordariomycetes</taxon>
        <taxon>Sordariomycetidae</taxon>
        <taxon>Diaporthales</taxon>
        <taxon>Diaporthaceae</taxon>
        <taxon>Diaporthe</taxon>
        <taxon>Diaporthe eres species complex</taxon>
    </lineage>
</organism>
<comment type="caution">
    <text evidence="3">The sequence shown here is derived from an EMBL/GenBank/DDBJ whole genome shotgun (WGS) entry which is preliminary data.</text>
</comment>
<reference evidence="3 4" key="1">
    <citation type="submission" date="2024-03" db="EMBL/GenBank/DDBJ databases">
        <title>A high-quality draft genome sequence of Diaporthe vaccinii, a causative agent of upright dieback and viscid rot disease in cranberry plants.</title>
        <authorList>
            <person name="Sarrasin M."/>
            <person name="Lang B.F."/>
            <person name="Burger G."/>
        </authorList>
    </citation>
    <scope>NUCLEOTIDE SEQUENCE [LARGE SCALE GENOMIC DNA]</scope>
    <source>
        <strain evidence="3 4">IS7</strain>
    </source>
</reference>
<keyword evidence="2" id="KW-0408">Iron</keyword>
<dbReference type="PANTHER" id="PTHR10869">
    <property type="entry name" value="PROLYL 4-HYDROXYLASE ALPHA SUBUNIT"/>
    <property type="match status" value="1"/>
</dbReference>
<name>A0ABR4ECD3_9PEZI</name>
<dbReference type="Gene3D" id="2.60.120.620">
    <property type="entry name" value="q2cbj1_9rhob like domain"/>
    <property type="match status" value="1"/>
</dbReference>
<evidence type="ECO:0000313" key="4">
    <source>
        <dbReference type="Proteomes" id="UP001600888"/>
    </source>
</evidence>
<proteinExistence type="predicted"/>
<dbReference type="EMBL" id="JBAWTH010000070">
    <property type="protein sequence ID" value="KAL2280065.1"/>
    <property type="molecule type" value="Genomic_DNA"/>
</dbReference>
<evidence type="ECO:0000313" key="3">
    <source>
        <dbReference type="EMBL" id="KAL2280065.1"/>
    </source>
</evidence>
<evidence type="ECO:0000256" key="2">
    <source>
        <dbReference type="ARBA" id="ARBA00023004"/>
    </source>
</evidence>
<protein>
    <recommendedName>
        <fullName evidence="5">Prolyl 4-hydroxylase alpha subunit domain-containing protein</fullName>
    </recommendedName>
</protein>
<keyword evidence="4" id="KW-1185">Reference proteome</keyword>
<keyword evidence="1" id="KW-0479">Metal-binding</keyword>
<dbReference type="PANTHER" id="PTHR10869:SF246">
    <property type="entry name" value="TRANSMEMBRANE PROLYL 4-HYDROXYLASE"/>
    <property type="match status" value="1"/>
</dbReference>
<evidence type="ECO:0000256" key="1">
    <source>
        <dbReference type="ARBA" id="ARBA00022723"/>
    </source>
</evidence>